<dbReference type="InterPro" id="IPR056413">
    <property type="entry name" value="TPR_CcmH_CycH"/>
</dbReference>
<sequence>MSAFVVASLALVLMVLAYVLRPVFKAHRLTGVAMLASALVMTGALYFAVGTPRALDQAQRRTPQTLDEAITQLEAKLADDPSEIDGWRLLARAYTAQGRHTDARDALARAVTVAPDEADLLTDAAEARANADKDHRFDDKAVQMLRHALGKQPMHQRARWFLGIAQRQAGRAADAAKTWEPLLAIVEPNVAATLRPQINAARVEAGLPELAAPAPVAASGKGITVKVELADALRAKLPAGATLFVVAREPGGPPIPVAAEKVSAAQLPLELRLDDADSLMPTKKLSDLANAEISARLSITGIATPQAGDLEAAPVQTTTDAKAPVVLKIDRVRP</sequence>
<keyword evidence="5" id="KW-0472">Membrane</keyword>
<feature type="transmembrane region" description="Helical" evidence="5">
    <location>
        <begin position="33"/>
        <end position="51"/>
    </location>
</feature>
<keyword evidence="2" id="KW-0201">Cytochrome c-type biogenesis</keyword>
<evidence type="ECO:0000256" key="3">
    <source>
        <dbReference type="ARBA" id="ARBA00022803"/>
    </source>
</evidence>
<evidence type="ECO:0000256" key="1">
    <source>
        <dbReference type="ARBA" id="ARBA00022737"/>
    </source>
</evidence>
<accession>A0A562LY96</accession>
<dbReference type="InterPro" id="IPR051263">
    <property type="entry name" value="C-type_cytochrome_biogenesis"/>
</dbReference>
<dbReference type="InterPro" id="IPR056412">
    <property type="entry name" value="Ig_CycH"/>
</dbReference>
<dbReference type="SUPFAM" id="SSF48452">
    <property type="entry name" value="TPR-like"/>
    <property type="match status" value="1"/>
</dbReference>
<gene>
    <name evidence="8" type="ORF">IP93_00964</name>
</gene>
<evidence type="ECO:0000313" key="8">
    <source>
        <dbReference type="EMBL" id="TWI12619.1"/>
    </source>
</evidence>
<evidence type="ECO:0000256" key="4">
    <source>
        <dbReference type="PROSITE-ProRule" id="PRU00339"/>
    </source>
</evidence>
<dbReference type="InterPro" id="IPR011990">
    <property type="entry name" value="TPR-like_helical_dom_sf"/>
</dbReference>
<keyword evidence="9" id="KW-1185">Reference proteome</keyword>
<dbReference type="InterPro" id="IPR019734">
    <property type="entry name" value="TPR_rpt"/>
</dbReference>
<dbReference type="AlphaFoldDB" id="A0A562LY96"/>
<dbReference type="EMBL" id="VLKP01000003">
    <property type="protein sequence ID" value="TWI12619.1"/>
    <property type="molecule type" value="Genomic_DNA"/>
</dbReference>
<dbReference type="GO" id="GO:0017004">
    <property type="term" value="P:cytochrome complex assembly"/>
    <property type="evidence" value="ECO:0007669"/>
    <property type="project" value="UniProtKB-KW"/>
</dbReference>
<dbReference type="Pfam" id="PF23892">
    <property type="entry name" value="Ig_CycH"/>
    <property type="match status" value="1"/>
</dbReference>
<dbReference type="GO" id="GO:0005886">
    <property type="term" value="C:plasma membrane"/>
    <property type="evidence" value="ECO:0007669"/>
    <property type="project" value="TreeGrafter"/>
</dbReference>
<evidence type="ECO:0000259" key="7">
    <source>
        <dbReference type="Pfam" id="PF23914"/>
    </source>
</evidence>
<dbReference type="PROSITE" id="PS50005">
    <property type="entry name" value="TPR"/>
    <property type="match status" value="1"/>
</dbReference>
<evidence type="ECO:0000313" key="9">
    <source>
        <dbReference type="Proteomes" id="UP000316471"/>
    </source>
</evidence>
<dbReference type="OrthoDB" id="9776053at2"/>
<dbReference type="PANTHER" id="PTHR47870">
    <property type="entry name" value="CYTOCHROME C-TYPE BIOGENESIS PROTEIN CCMH"/>
    <property type="match status" value="1"/>
</dbReference>
<evidence type="ECO:0000259" key="6">
    <source>
        <dbReference type="Pfam" id="PF23892"/>
    </source>
</evidence>
<proteinExistence type="predicted"/>
<evidence type="ECO:0000256" key="5">
    <source>
        <dbReference type="SAM" id="Phobius"/>
    </source>
</evidence>
<evidence type="ECO:0000256" key="2">
    <source>
        <dbReference type="ARBA" id="ARBA00022748"/>
    </source>
</evidence>
<dbReference type="RefSeq" id="WP_144812712.1">
    <property type="nucleotide sequence ID" value="NZ_VLKP01000003.1"/>
</dbReference>
<keyword evidence="3 4" id="KW-0802">TPR repeat</keyword>
<feature type="domain" description="Cytochrome c-type biogenesis protein H TPR" evidence="7">
    <location>
        <begin position="56"/>
        <end position="189"/>
    </location>
</feature>
<name>A0A562LY96_9GAMM</name>
<feature type="repeat" description="TPR" evidence="4">
    <location>
        <begin position="84"/>
        <end position="117"/>
    </location>
</feature>
<comment type="caution">
    <text evidence="8">The sequence shown here is derived from an EMBL/GenBank/DDBJ whole genome shotgun (WGS) entry which is preliminary data.</text>
</comment>
<keyword evidence="5" id="KW-1133">Transmembrane helix</keyword>
<organism evidence="8 9">
    <name type="scientific">Aerolutibacter ruishenii</name>
    <dbReference type="NCBI Taxonomy" id="686800"/>
    <lineage>
        <taxon>Bacteria</taxon>
        <taxon>Pseudomonadati</taxon>
        <taxon>Pseudomonadota</taxon>
        <taxon>Gammaproteobacteria</taxon>
        <taxon>Lysobacterales</taxon>
        <taxon>Lysobacteraceae</taxon>
        <taxon>Aerolutibacter</taxon>
    </lineage>
</organism>
<reference evidence="8 9" key="1">
    <citation type="journal article" date="2015" name="Stand. Genomic Sci.">
        <title>Genomic Encyclopedia of Bacterial and Archaeal Type Strains, Phase III: the genomes of soil and plant-associated and newly described type strains.</title>
        <authorList>
            <person name="Whitman W.B."/>
            <person name="Woyke T."/>
            <person name="Klenk H.P."/>
            <person name="Zhou Y."/>
            <person name="Lilburn T.G."/>
            <person name="Beck B.J."/>
            <person name="De Vos P."/>
            <person name="Vandamme P."/>
            <person name="Eisen J.A."/>
            <person name="Garrity G."/>
            <person name="Hugenholtz P."/>
            <person name="Kyrpides N.C."/>
        </authorList>
    </citation>
    <scope>NUCLEOTIDE SEQUENCE [LARGE SCALE GENOMIC DNA]</scope>
    <source>
        <strain evidence="8 9">CGMCC 1.10136</strain>
    </source>
</reference>
<dbReference type="PANTHER" id="PTHR47870:SF1">
    <property type="entry name" value="CYTOCHROME C-TYPE BIOGENESIS PROTEIN CCMH"/>
    <property type="match status" value="1"/>
</dbReference>
<dbReference type="Pfam" id="PF23914">
    <property type="entry name" value="TPR_CcmH_CycH"/>
    <property type="match status" value="1"/>
</dbReference>
<dbReference type="Proteomes" id="UP000316471">
    <property type="component" value="Unassembled WGS sequence"/>
</dbReference>
<protein>
    <submittedName>
        <fullName evidence="8">Cytochrome c-type biogenesis protein CcmH</fullName>
    </submittedName>
</protein>
<feature type="domain" description="Cytochrome c-type biogenesis protein H Ig-like" evidence="6">
    <location>
        <begin position="223"/>
        <end position="330"/>
    </location>
</feature>
<keyword evidence="1" id="KW-0677">Repeat</keyword>
<keyword evidence="5" id="KW-0812">Transmembrane</keyword>
<dbReference type="Gene3D" id="1.25.40.10">
    <property type="entry name" value="Tetratricopeptide repeat domain"/>
    <property type="match status" value="1"/>
</dbReference>